<keyword evidence="2" id="KW-0175">Coiled coil</keyword>
<name>A0AAN7RFZ0_TRANT</name>
<accession>A0AAN7RFZ0</accession>
<organism evidence="5 6">
    <name type="scientific">Trapa natans</name>
    <name type="common">Water chestnut</name>
    <dbReference type="NCBI Taxonomy" id="22666"/>
    <lineage>
        <taxon>Eukaryota</taxon>
        <taxon>Viridiplantae</taxon>
        <taxon>Streptophyta</taxon>
        <taxon>Embryophyta</taxon>
        <taxon>Tracheophyta</taxon>
        <taxon>Spermatophyta</taxon>
        <taxon>Magnoliopsida</taxon>
        <taxon>eudicotyledons</taxon>
        <taxon>Gunneridae</taxon>
        <taxon>Pentapetalae</taxon>
        <taxon>rosids</taxon>
        <taxon>malvids</taxon>
        <taxon>Myrtales</taxon>
        <taxon>Lythraceae</taxon>
        <taxon>Trapa</taxon>
    </lineage>
</organism>
<evidence type="ECO:0000256" key="3">
    <source>
        <dbReference type="SAM" id="MobiDB-lite"/>
    </source>
</evidence>
<comment type="subcellular location">
    <subcellularLocation>
        <location evidence="1">Nucleus</location>
    </subcellularLocation>
</comment>
<dbReference type="Gene3D" id="1.20.5.170">
    <property type="match status" value="1"/>
</dbReference>
<feature type="compositionally biased region" description="Basic and acidic residues" evidence="3">
    <location>
        <begin position="37"/>
        <end position="47"/>
    </location>
</feature>
<feature type="coiled-coil region" evidence="2">
    <location>
        <begin position="108"/>
        <end position="135"/>
    </location>
</feature>
<protein>
    <recommendedName>
        <fullName evidence="4">BZIP domain-containing protein</fullName>
    </recommendedName>
</protein>
<sequence>MADFSRPGSSTNDPDDKNRRIERIVHGAAGTSSSSDTPKEKSSDQKSLRRLAQNREAARKSRLRKKVCLFFLGHFVVAEYSSNTFSLDFLNSVHASSYDTYLHACTPLVMHVQQLERSRMKLTQLEQELQGTRQKGKFTLGSRDQSHSTSGTILIFLLMFIRITVCLWRVERDSQVYSNCWVRF</sequence>
<evidence type="ECO:0000256" key="2">
    <source>
        <dbReference type="SAM" id="Coils"/>
    </source>
</evidence>
<dbReference type="Proteomes" id="UP001346149">
    <property type="component" value="Unassembled WGS sequence"/>
</dbReference>
<comment type="caution">
    <text evidence="5">The sequence shown here is derived from an EMBL/GenBank/DDBJ whole genome shotgun (WGS) entry which is preliminary data.</text>
</comment>
<dbReference type="PANTHER" id="PTHR45693:SF13">
    <property type="entry name" value="TRANSCRIPTION FACTOR TGA10"/>
    <property type="match status" value="1"/>
</dbReference>
<proteinExistence type="predicted"/>
<dbReference type="EMBL" id="JAXQNO010000002">
    <property type="protein sequence ID" value="KAK4802622.1"/>
    <property type="molecule type" value="Genomic_DNA"/>
</dbReference>
<feature type="region of interest" description="Disordered" evidence="3">
    <location>
        <begin position="1"/>
        <end position="55"/>
    </location>
</feature>
<evidence type="ECO:0000313" key="6">
    <source>
        <dbReference type="Proteomes" id="UP001346149"/>
    </source>
</evidence>
<dbReference type="InterPro" id="IPR004827">
    <property type="entry name" value="bZIP"/>
</dbReference>
<gene>
    <name evidence="5" type="ORF">SAY86_000825</name>
</gene>
<keyword evidence="6" id="KW-1185">Reference proteome</keyword>
<dbReference type="GO" id="GO:0005634">
    <property type="term" value="C:nucleus"/>
    <property type="evidence" value="ECO:0007669"/>
    <property type="project" value="UniProtKB-SubCell"/>
</dbReference>
<evidence type="ECO:0000259" key="4">
    <source>
        <dbReference type="PROSITE" id="PS00036"/>
    </source>
</evidence>
<evidence type="ECO:0000313" key="5">
    <source>
        <dbReference type="EMBL" id="KAK4802622.1"/>
    </source>
</evidence>
<feature type="domain" description="BZIP" evidence="4">
    <location>
        <begin position="49"/>
        <end position="64"/>
    </location>
</feature>
<dbReference type="InterPro" id="IPR046347">
    <property type="entry name" value="bZIP_sf"/>
</dbReference>
<reference evidence="5 6" key="1">
    <citation type="journal article" date="2023" name="Hortic Res">
        <title>Pangenome of water caltrop reveals structural variations and asymmetric subgenome divergence after allopolyploidization.</title>
        <authorList>
            <person name="Zhang X."/>
            <person name="Chen Y."/>
            <person name="Wang L."/>
            <person name="Yuan Y."/>
            <person name="Fang M."/>
            <person name="Shi L."/>
            <person name="Lu R."/>
            <person name="Comes H.P."/>
            <person name="Ma Y."/>
            <person name="Chen Y."/>
            <person name="Huang G."/>
            <person name="Zhou Y."/>
            <person name="Zheng Z."/>
            <person name="Qiu Y."/>
        </authorList>
    </citation>
    <scope>NUCLEOTIDE SEQUENCE [LARGE SCALE GENOMIC DNA]</scope>
    <source>
        <strain evidence="5">F231</strain>
    </source>
</reference>
<dbReference type="AlphaFoldDB" id="A0AAN7RFZ0"/>
<dbReference type="PROSITE" id="PS00036">
    <property type="entry name" value="BZIP_BASIC"/>
    <property type="match status" value="1"/>
</dbReference>
<dbReference type="GO" id="GO:0003700">
    <property type="term" value="F:DNA-binding transcription factor activity"/>
    <property type="evidence" value="ECO:0007669"/>
    <property type="project" value="InterPro"/>
</dbReference>
<dbReference type="PANTHER" id="PTHR45693">
    <property type="entry name" value="TRANSCRIPTION FACTOR TGA9"/>
    <property type="match status" value="1"/>
</dbReference>
<feature type="compositionally biased region" description="Basic and acidic residues" evidence="3">
    <location>
        <begin position="14"/>
        <end position="25"/>
    </location>
</feature>
<evidence type="ECO:0000256" key="1">
    <source>
        <dbReference type="ARBA" id="ARBA00004123"/>
    </source>
</evidence>
<dbReference type="SUPFAM" id="SSF57959">
    <property type="entry name" value="Leucine zipper domain"/>
    <property type="match status" value="1"/>
</dbReference>